<dbReference type="RefSeq" id="WP_025901839.1">
    <property type="nucleotide sequence ID" value="NZ_ATMJ01000084.1"/>
</dbReference>
<proteinExistence type="predicted"/>
<dbReference type="eggNOG" id="COG3381">
    <property type="taxonomic scope" value="Bacteria"/>
</dbReference>
<protein>
    <submittedName>
        <fullName evidence="2">Putative anaerobic dehydrogenase oxidoreductase component</fullName>
    </submittedName>
</protein>
<sequence>MNEFSLICRILGSLFNRAPNDPVLQPLFTLIREGKLQPVWPLEQDDLLKTLQNNCDQPALEADYQVLFGGEQPAVSPYGSQWENGPREEDVRAFLQQRGMPLTDAPADHFGMLLLATSWLEDQSQEDEYLAQFTLFDEYLLPWCGAFLGKTEAHARTPFYRTLASIARGAIQAMYEELAEQQDPEPAE</sequence>
<dbReference type="PANTHER" id="PTHR34227">
    <property type="entry name" value="CHAPERONE PROTEIN YCDY"/>
    <property type="match status" value="1"/>
</dbReference>
<dbReference type="OrthoDB" id="5684843at2"/>
<comment type="caution">
    <text evidence="2">The sequence shown here is derived from an EMBL/GenBank/DDBJ whole genome shotgun (WGS) entry which is preliminary data.</text>
</comment>
<dbReference type="Pfam" id="PF02613">
    <property type="entry name" value="Nitrate_red_del"/>
    <property type="match status" value="1"/>
</dbReference>
<organism evidence="2 3">
    <name type="scientific">Tatumella ptyseos ATCC 33301</name>
    <dbReference type="NCBI Taxonomy" id="1005995"/>
    <lineage>
        <taxon>Bacteria</taxon>
        <taxon>Pseudomonadati</taxon>
        <taxon>Pseudomonadota</taxon>
        <taxon>Gammaproteobacteria</taxon>
        <taxon>Enterobacterales</taxon>
        <taxon>Erwiniaceae</taxon>
        <taxon>Tatumella</taxon>
    </lineage>
</organism>
<accession>A0A085JCU0</accession>
<dbReference type="Proteomes" id="UP000028602">
    <property type="component" value="Unassembled WGS sequence"/>
</dbReference>
<keyword evidence="3" id="KW-1185">Reference proteome</keyword>
<dbReference type="InterPro" id="IPR026269">
    <property type="entry name" value="DmsD-type"/>
</dbReference>
<reference evidence="2 3" key="1">
    <citation type="submission" date="2014-05" db="EMBL/GenBank/DDBJ databases">
        <title>ATOL: Assembling a taxonomically balanced genome-scale reconstruction of the evolutionary history of the Enterobacteriaceae.</title>
        <authorList>
            <person name="Plunkett G.III."/>
            <person name="Neeno-Eckwall E.C."/>
            <person name="Glasner J.D."/>
            <person name="Perna N.T."/>
        </authorList>
    </citation>
    <scope>NUCLEOTIDE SEQUENCE [LARGE SCALE GENOMIC DNA]</scope>
    <source>
        <strain evidence="2 3">ATCC 33301</strain>
    </source>
</reference>
<evidence type="ECO:0000256" key="1">
    <source>
        <dbReference type="ARBA" id="ARBA00023186"/>
    </source>
</evidence>
<dbReference type="AlphaFoldDB" id="A0A085JCU0"/>
<name>A0A085JCU0_9GAMM</name>
<dbReference type="PANTHER" id="PTHR34227:SF12">
    <property type="entry name" value="CHAPERONE PROTEIN YCDY"/>
    <property type="match status" value="1"/>
</dbReference>
<dbReference type="Gene3D" id="1.10.3480.10">
    <property type="entry name" value="TorD-like"/>
    <property type="match status" value="1"/>
</dbReference>
<dbReference type="InterPro" id="IPR050289">
    <property type="entry name" value="TorD/DmsD_chaperones"/>
</dbReference>
<dbReference type="InterPro" id="IPR036411">
    <property type="entry name" value="TorD-like_sf"/>
</dbReference>
<evidence type="ECO:0000313" key="2">
    <source>
        <dbReference type="EMBL" id="KFD18286.1"/>
    </source>
</evidence>
<dbReference type="InterPro" id="IPR020945">
    <property type="entry name" value="DMSO/NO3_reduct_chaperone"/>
</dbReference>
<dbReference type="PIRSF" id="PIRSF004690">
    <property type="entry name" value="DmsD"/>
    <property type="match status" value="1"/>
</dbReference>
<dbReference type="SUPFAM" id="SSF89155">
    <property type="entry name" value="TorD-like"/>
    <property type="match status" value="1"/>
</dbReference>
<gene>
    <name evidence="2" type="ORF">GTPT_2476</name>
</gene>
<dbReference type="EMBL" id="JMPR01000038">
    <property type="protein sequence ID" value="KFD18286.1"/>
    <property type="molecule type" value="Genomic_DNA"/>
</dbReference>
<evidence type="ECO:0000313" key="3">
    <source>
        <dbReference type="Proteomes" id="UP000028602"/>
    </source>
</evidence>
<keyword evidence="1" id="KW-0143">Chaperone</keyword>